<dbReference type="InterPro" id="IPR029052">
    <property type="entry name" value="Metallo-depent_PP-like"/>
</dbReference>
<accession>A0AAN7BIP4</accession>
<proteinExistence type="predicted"/>
<evidence type="ECO:0000313" key="2">
    <source>
        <dbReference type="Proteomes" id="UP001301958"/>
    </source>
</evidence>
<sequence length="259" mass="29076">MATGLLILSDTHNESFHIDGAHNHNIDIVLHCGDMTMISATTRKPSMRTIRQNQKRQRRCFTTPKRRHSVSLKPGVHTFTLKSGLSFSLYASPYTPDFNGYAFPYFPHEDIFNKGETRIHEQVDIVMTHGPPMPPKELSLANYKLDVGRNGEHCGCTKLFEAVQRVRPLIHCFGHIHQGYDVQLIGWKDEDNDAIRVDDVKVEDGGVTESTTRGKETMLVNAAVSRHGQELNKSWLVDLIWGDDGKLSGVSSVQIISIA</sequence>
<dbReference type="Proteomes" id="UP001301958">
    <property type="component" value="Unassembled WGS sequence"/>
</dbReference>
<gene>
    <name evidence="1" type="ORF">QBC38DRAFT_548040</name>
</gene>
<reference evidence="1" key="1">
    <citation type="journal article" date="2023" name="Mol. Phylogenet. Evol.">
        <title>Genome-scale phylogeny and comparative genomics of the fungal order Sordariales.</title>
        <authorList>
            <person name="Hensen N."/>
            <person name="Bonometti L."/>
            <person name="Westerberg I."/>
            <person name="Brannstrom I.O."/>
            <person name="Guillou S."/>
            <person name="Cros-Aarteil S."/>
            <person name="Calhoun S."/>
            <person name="Haridas S."/>
            <person name="Kuo A."/>
            <person name="Mondo S."/>
            <person name="Pangilinan J."/>
            <person name="Riley R."/>
            <person name="LaButti K."/>
            <person name="Andreopoulos B."/>
            <person name="Lipzen A."/>
            <person name="Chen C."/>
            <person name="Yan M."/>
            <person name="Daum C."/>
            <person name="Ng V."/>
            <person name="Clum A."/>
            <person name="Steindorff A."/>
            <person name="Ohm R.A."/>
            <person name="Martin F."/>
            <person name="Silar P."/>
            <person name="Natvig D.O."/>
            <person name="Lalanne C."/>
            <person name="Gautier V."/>
            <person name="Ament-Velasquez S.L."/>
            <person name="Kruys A."/>
            <person name="Hutchinson M.I."/>
            <person name="Powell A.J."/>
            <person name="Barry K."/>
            <person name="Miller A.N."/>
            <person name="Grigoriev I.V."/>
            <person name="Debuchy R."/>
            <person name="Gladieux P."/>
            <person name="Hiltunen Thoren M."/>
            <person name="Johannesson H."/>
        </authorList>
    </citation>
    <scope>NUCLEOTIDE SEQUENCE</scope>
    <source>
        <strain evidence="1">CBS 990.96</strain>
    </source>
</reference>
<dbReference type="SUPFAM" id="SSF56300">
    <property type="entry name" value="Metallo-dependent phosphatases"/>
    <property type="match status" value="1"/>
</dbReference>
<name>A0AAN7BIP4_9PEZI</name>
<dbReference type="Gene3D" id="3.60.21.10">
    <property type="match status" value="1"/>
</dbReference>
<evidence type="ECO:0000313" key="1">
    <source>
        <dbReference type="EMBL" id="KAK4224005.1"/>
    </source>
</evidence>
<protein>
    <recommendedName>
        <fullName evidence="3">Calcineurin-like phosphoesterase domain-containing protein</fullName>
    </recommendedName>
</protein>
<comment type="caution">
    <text evidence="1">The sequence shown here is derived from an EMBL/GenBank/DDBJ whole genome shotgun (WGS) entry which is preliminary data.</text>
</comment>
<dbReference type="PANTHER" id="PTHR12905">
    <property type="entry name" value="METALLOPHOSPHOESTERASE"/>
    <property type="match status" value="1"/>
</dbReference>
<dbReference type="AlphaFoldDB" id="A0AAN7BIP4"/>
<dbReference type="InterPro" id="IPR051693">
    <property type="entry name" value="UPF0046_metallophosphoest"/>
</dbReference>
<dbReference type="PANTHER" id="PTHR12905:SF0">
    <property type="entry name" value="CALCINEURIN-LIKE PHOSPHOESTERASE DOMAIN-CONTAINING PROTEIN"/>
    <property type="match status" value="1"/>
</dbReference>
<keyword evidence="2" id="KW-1185">Reference proteome</keyword>
<reference evidence="1" key="2">
    <citation type="submission" date="2023-05" db="EMBL/GenBank/DDBJ databases">
        <authorList>
            <consortium name="Lawrence Berkeley National Laboratory"/>
            <person name="Steindorff A."/>
            <person name="Hensen N."/>
            <person name="Bonometti L."/>
            <person name="Westerberg I."/>
            <person name="Brannstrom I.O."/>
            <person name="Guillou S."/>
            <person name="Cros-Aarteil S."/>
            <person name="Calhoun S."/>
            <person name="Haridas S."/>
            <person name="Kuo A."/>
            <person name="Mondo S."/>
            <person name="Pangilinan J."/>
            <person name="Riley R."/>
            <person name="Labutti K."/>
            <person name="Andreopoulos B."/>
            <person name="Lipzen A."/>
            <person name="Chen C."/>
            <person name="Yanf M."/>
            <person name="Daum C."/>
            <person name="Ng V."/>
            <person name="Clum A."/>
            <person name="Ohm R."/>
            <person name="Martin F."/>
            <person name="Silar P."/>
            <person name="Natvig D."/>
            <person name="Lalanne C."/>
            <person name="Gautier V."/>
            <person name="Ament-Velasquez S.L."/>
            <person name="Kruys A."/>
            <person name="Hutchinson M.I."/>
            <person name="Powell A.J."/>
            <person name="Barry K."/>
            <person name="Miller A.N."/>
            <person name="Grigoriev I.V."/>
            <person name="Debuchy R."/>
            <person name="Gladieux P."/>
            <person name="Thoren M.H."/>
            <person name="Johannesson H."/>
        </authorList>
    </citation>
    <scope>NUCLEOTIDE SEQUENCE</scope>
    <source>
        <strain evidence="1">CBS 990.96</strain>
    </source>
</reference>
<dbReference type="EMBL" id="MU865407">
    <property type="protein sequence ID" value="KAK4224005.1"/>
    <property type="molecule type" value="Genomic_DNA"/>
</dbReference>
<organism evidence="1 2">
    <name type="scientific">Podospora fimiseda</name>
    <dbReference type="NCBI Taxonomy" id="252190"/>
    <lineage>
        <taxon>Eukaryota</taxon>
        <taxon>Fungi</taxon>
        <taxon>Dikarya</taxon>
        <taxon>Ascomycota</taxon>
        <taxon>Pezizomycotina</taxon>
        <taxon>Sordariomycetes</taxon>
        <taxon>Sordariomycetidae</taxon>
        <taxon>Sordariales</taxon>
        <taxon>Podosporaceae</taxon>
        <taxon>Podospora</taxon>
    </lineage>
</organism>
<evidence type="ECO:0008006" key="3">
    <source>
        <dbReference type="Google" id="ProtNLM"/>
    </source>
</evidence>